<dbReference type="InterPro" id="IPR036388">
    <property type="entry name" value="WH-like_DNA-bd_sf"/>
</dbReference>
<gene>
    <name evidence="5" type="ORF">SAMN05444000_102196</name>
</gene>
<dbReference type="GO" id="GO:0003677">
    <property type="term" value="F:DNA binding"/>
    <property type="evidence" value="ECO:0007669"/>
    <property type="project" value="UniProtKB-KW"/>
</dbReference>
<evidence type="ECO:0000256" key="3">
    <source>
        <dbReference type="ARBA" id="ARBA00023163"/>
    </source>
</evidence>
<dbReference type="SUPFAM" id="SSF46785">
    <property type="entry name" value="Winged helix' DNA-binding domain"/>
    <property type="match status" value="1"/>
</dbReference>
<dbReference type="Gene3D" id="1.10.10.10">
    <property type="entry name" value="Winged helix-like DNA-binding domain superfamily/Winged helix DNA-binding domain"/>
    <property type="match status" value="1"/>
</dbReference>
<protein>
    <submittedName>
        <fullName evidence="5">DNA-binding transcriptional regulator, MarR family</fullName>
    </submittedName>
</protein>
<reference evidence="6" key="1">
    <citation type="submission" date="2016-11" db="EMBL/GenBank/DDBJ databases">
        <authorList>
            <person name="Varghese N."/>
            <person name="Submissions S."/>
        </authorList>
    </citation>
    <scope>NUCLEOTIDE SEQUENCE [LARGE SCALE GENOMIC DNA]</scope>
    <source>
        <strain evidence="6">DSM 100564</strain>
    </source>
</reference>
<evidence type="ECO:0000313" key="6">
    <source>
        <dbReference type="Proteomes" id="UP000183982"/>
    </source>
</evidence>
<evidence type="ECO:0000313" key="5">
    <source>
        <dbReference type="EMBL" id="SHI66660.1"/>
    </source>
</evidence>
<organism evidence="5 6">
    <name type="scientific">Shimia gijangensis</name>
    <dbReference type="NCBI Taxonomy" id="1470563"/>
    <lineage>
        <taxon>Bacteria</taxon>
        <taxon>Pseudomonadati</taxon>
        <taxon>Pseudomonadota</taxon>
        <taxon>Alphaproteobacteria</taxon>
        <taxon>Rhodobacterales</taxon>
        <taxon>Roseobacteraceae</taxon>
    </lineage>
</organism>
<accession>A0A1M6D0C3</accession>
<evidence type="ECO:0000259" key="4">
    <source>
        <dbReference type="PROSITE" id="PS50995"/>
    </source>
</evidence>
<keyword evidence="6" id="KW-1185">Reference proteome</keyword>
<feature type="domain" description="HTH marR-type" evidence="4">
    <location>
        <begin position="1"/>
        <end position="133"/>
    </location>
</feature>
<evidence type="ECO:0000256" key="2">
    <source>
        <dbReference type="ARBA" id="ARBA00023125"/>
    </source>
</evidence>
<dbReference type="PANTHER" id="PTHR42756">
    <property type="entry name" value="TRANSCRIPTIONAL REGULATOR, MARR"/>
    <property type="match status" value="1"/>
</dbReference>
<name>A0A1M6D0C3_9RHOB</name>
<dbReference type="STRING" id="1470563.SAMN05444000_102196"/>
<dbReference type="SMART" id="SM00347">
    <property type="entry name" value="HTH_MARR"/>
    <property type="match status" value="1"/>
</dbReference>
<dbReference type="AlphaFoldDB" id="A0A1M6D0C3"/>
<dbReference type="EMBL" id="FQZQ01000002">
    <property type="protein sequence ID" value="SHI66660.1"/>
    <property type="molecule type" value="Genomic_DNA"/>
</dbReference>
<dbReference type="PANTHER" id="PTHR42756:SF1">
    <property type="entry name" value="TRANSCRIPTIONAL REPRESSOR OF EMRAB OPERON"/>
    <property type="match status" value="1"/>
</dbReference>
<sequence>MHSAGFLANLMARKFAARLQHEVRDLGLAPAQFMVLAEMAERDGLTQRQLVERLEVEQATMANTLARMERDGLIRRAISDADRRAKCIFVTDKGRSRLEIAFQRAQKVNAIATSDLTSQETEMFVNLMNKVIETLKRH</sequence>
<dbReference type="PRINTS" id="PR00598">
    <property type="entry name" value="HTHMARR"/>
</dbReference>
<dbReference type="InterPro" id="IPR023187">
    <property type="entry name" value="Tscrpt_reg_MarR-type_CS"/>
</dbReference>
<keyword evidence="1" id="KW-0805">Transcription regulation</keyword>
<keyword evidence="2 5" id="KW-0238">DNA-binding</keyword>
<keyword evidence="3" id="KW-0804">Transcription</keyword>
<evidence type="ECO:0000256" key="1">
    <source>
        <dbReference type="ARBA" id="ARBA00023015"/>
    </source>
</evidence>
<dbReference type="InterPro" id="IPR000835">
    <property type="entry name" value="HTH_MarR-typ"/>
</dbReference>
<proteinExistence type="predicted"/>
<dbReference type="PROSITE" id="PS01117">
    <property type="entry name" value="HTH_MARR_1"/>
    <property type="match status" value="1"/>
</dbReference>
<dbReference type="GO" id="GO:0003700">
    <property type="term" value="F:DNA-binding transcription factor activity"/>
    <property type="evidence" value="ECO:0007669"/>
    <property type="project" value="InterPro"/>
</dbReference>
<dbReference type="Proteomes" id="UP000183982">
    <property type="component" value="Unassembled WGS sequence"/>
</dbReference>
<dbReference type="InterPro" id="IPR036390">
    <property type="entry name" value="WH_DNA-bd_sf"/>
</dbReference>
<dbReference type="PROSITE" id="PS50995">
    <property type="entry name" value="HTH_MARR_2"/>
    <property type="match status" value="1"/>
</dbReference>
<dbReference type="Pfam" id="PF12802">
    <property type="entry name" value="MarR_2"/>
    <property type="match status" value="1"/>
</dbReference>